<proteinExistence type="inferred from homology"/>
<evidence type="ECO:0000256" key="4">
    <source>
        <dbReference type="ARBA" id="ARBA00022801"/>
    </source>
</evidence>
<dbReference type="EMBL" id="BAAANE010000005">
    <property type="protein sequence ID" value="GAA1640016.1"/>
    <property type="molecule type" value="Genomic_DNA"/>
</dbReference>
<protein>
    <recommendedName>
        <fullName evidence="3">beta-N-acetylhexosaminidase</fullName>
        <ecNumber evidence="3">3.2.1.52</ecNumber>
    </recommendedName>
</protein>
<reference evidence="9 10" key="1">
    <citation type="journal article" date="2019" name="Int. J. Syst. Evol. Microbiol.">
        <title>The Global Catalogue of Microorganisms (GCM) 10K type strain sequencing project: providing services to taxonomists for standard genome sequencing and annotation.</title>
        <authorList>
            <consortium name="The Broad Institute Genomics Platform"/>
            <consortium name="The Broad Institute Genome Sequencing Center for Infectious Disease"/>
            <person name="Wu L."/>
            <person name="Ma J."/>
        </authorList>
    </citation>
    <scope>NUCLEOTIDE SEQUENCE [LARGE SCALE GENOMIC DNA]</scope>
    <source>
        <strain evidence="9 10">JCM 14306</strain>
    </source>
</reference>
<dbReference type="RefSeq" id="WP_344112252.1">
    <property type="nucleotide sequence ID" value="NZ_BAAANE010000005.1"/>
</dbReference>
<evidence type="ECO:0000259" key="8">
    <source>
        <dbReference type="Pfam" id="PF00933"/>
    </source>
</evidence>
<feature type="compositionally biased region" description="Low complexity" evidence="6">
    <location>
        <begin position="26"/>
        <end position="62"/>
    </location>
</feature>
<comment type="catalytic activity">
    <reaction evidence="1">
        <text>Hydrolysis of terminal non-reducing N-acetyl-D-hexosamine residues in N-acetyl-beta-D-hexosaminides.</text>
        <dbReference type="EC" id="3.2.1.52"/>
    </reaction>
</comment>
<dbReference type="InterPro" id="IPR017853">
    <property type="entry name" value="GH"/>
</dbReference>
<evidence type="ECO:0000256" key="1">
    <source>
        <dbReference type="ARBA" id="ARBA00001231"/>
    </source>
</evidence>
<dbReference type="EC" id="3.2.1.52" evidence="3"/>
<keyword evidence="4 9" id="KW-0378">Hydrolase</keyword>
<feature type="region of interest" description="Disordered" evidence="6">
    <location>
        <begin position="26"/>
        <end position="77"/>
    </location>
</feature>
<dbReference type="PROSITE" id="PS00775">
    <property type="entry name" value="GLYCOSYL_HYDROL_F3"/>
    <property type="match status" value="1"/>
</dbReference>
<keyword evidence="10" id="KW-1185">Reference proteome</keyword>
<feature type="chain" id="PRO_5045587657" description="beta-N-acetylhexosaminidase" evidence="7">
    <location>
        <begin position="33"/>
        <end position="420"/>
    </location>
</feature>
<name>A0ABN2FC08_9ACTN</name>
<keyword evidence="7" id="KW-0732">Signal</keyword>
<evidence type="ECO:0000256" key="2">
    <source>
        <dbReference type="ARBA" id="ARBA00005336"/>
    </source>
</evidence>
<evidence type="ECO:0000313" key="9">
    <source>
        <dbReference type="EMBL" id="GAA1640016.1"/>
    </source>
</evidence>
<comment type="similarity">
    <text evidence="2">Belongs to the glycosyl hydrolase 3 family.</text>
</comment>
<dbReference type="GO" id="GO:0016787">
    <property type="term" value="F:hydrolase activity"/>
    <property type="evidence" value="ECO:0007669"/>
    <property type="project" value="UniProtKB-KW"/>
</dbReference>
<dbReference type="Pfam" id="PF00933">
    <property type="entry name" value="Glyco_hydro_3"/>
    <property type="match status" value="1"/>
</dbReference>
<dbReference type="SUPFAM" id="SSF51445">
    <property type="entry name" value="(Trans)glycosidases"/>
    <property type="match status" value="1"/>
</dbReference>
<evidence type="ECO:0000313" key="10">
    <source>
        <dbReference type="Proteomes" id="UP001501319"/>
    </source>
</evidence>
<feature type="compositionally biased region" description="Pro residues" evidence="6">
    <location>
        <begin position="63"/>
        <end position="73"/>
    </location>
</feature>
<feature type="domain" description="Glycoside hydrolase family 3 N-terminal" evidence="8">
    <location>
        <begin position="86"/>
        <end position="410"/>
    </location>
</feature>
<dbReference type="Gene3D" id="3.20.20.300">
    <property type="entry name" value="Glycoside hydrolase, family 3, N-terminal domain"/>
    <property type="match status" value="1"/>
</dbReference>
<sequence>MNIIGRATPAAAVLVVAAFVLGGCADSSSPTAGPSTVPSSSVPTTPTTAPTQTPSDTPSQTPSSPPATPPSTPPASCVDRKLQELTLREQAAQLIMTGISANGMTSAQRSTASAQKPGGLLLLGSGGSASHTRTAMSTATAVATLKEIRPLVAADQEGGQIQRLKGSGFDRIPAATVQGTWSTAKLTAEAAGWGNQLKRAGINVDLAPVADVVPESQRTTNEPIGKLDREFGSTPGPVGQHVAAFINGMDAAGVMTSVKHFPGLGRVRGNTDFSSGVVDNVTVRGDADLAPFVAGVRAGADLVMVSTVTYTKIDPKNRAVFSPTMIRGMLRGDLRYGGVVITDDVGAAAEVASVPAGERATRFVAAGGDIVITARASLTATMVSALVRESQRDKAFAALLQSSVRRVLTLKQNHGLMSCG</sequence>
<dbReference type="PROSITE" id="PS51257">
    <property type="entry name" value="PROKAR_LIPOPROTEIN"/>
    <property type="match status" value="1"/>
</dbReference>
<dbReference type="PANTHER" id="PTHR30480">
    <property type="entry name" value="BETA-HEXOSAMINIDASE-RELATED"/>
    <property type="match status" value="1"/>
</dbReference>
<organism evidence="9 10">
    <name type="scientific">Kribbella alba</name>
    <dbReference type="NCBI Taxonomy" id="190197"/>
    <lineage>
        <taxon>Bacteria</taxon>
        <taxon>Bacillati</taxon>
        <taxon>Actinomycetota</taxon>
        <taxon>Actinomycetes</taxon>
        <taxon>Propionibacteriales</taxon>
        <taxon>Kribbellaceae</taxon>
        <taxon>Kribbella</taxon>
    </lineage>
</organism>
<feature type="signal peptide" evidence="7">
    <location>
        <begin position="1"/>
        <end position="32"/>
    </location>
</feature>
<accession>A0ABN2FC08</accession>
<evidence type="ECO:0000256" key="7">
    <source>
        <dbReference type="SAM" id="SignalP"/>
    </source>
</evidence>
<comment type="caution">
    <text evidence="9">The sequence shown here is derived from an EMBL/GenBank/DDBJ whole genome shotgun (WGS) entry which is preliminary data.</text>
</comment>
<evidence type="ECO:0000256" key="6">
    <source>
        <dbReference type="SAM" id="MobiDB-lite"/>
    </source>
</evidence>
<keyword evidence="5" id="KW-0326">Glycosidase</keyword>
<dbReference type="Proteomes" id="UP001501319">
    <property type="component" value="Unassembled WGS sequence"/>
</dbReference>
<dbReference type="InterPro" id="IPR036962">
    <property type="entry name" value="Glyco_hydro_3_N_sf"/>
</dbReference>
<gene>
    <name evidence="9" type="ORF">GCM10009744_32120</name>
</gene>
<evidence type="ECO:0000256" key="5">
    <source>
        <dbReference type="ARBA" id="ARBA00023295"/>
    </source>
</evidence>
<dbReference type="PANTHER" id="PTHR30480:SF13">
    <property type="entry name" value="BETA-HEXOSAMINIDASE"/>
    <property type="match status" value="1"/>
</dbReference>
<dbReference type="InterPro" id="IPR050226">
    <property type="entry name" value="NagZ_Beta-hexosaminidase"/>
</dbReference>
<evidence type="ECO:0000256" key="3">
    <source>
        <dbReference type="ARBA" id="ARBA00012663"/>
    </source>
</evidence>
<dbReference type="InterPro" id="IPR001764">
    <property type="entry name" value="Glyco_hydro_3_N"/>
</dbReference>
<dbReference type="InterPro" id="IPR019800">
    <property type="entry name" value="Glyco_hydro_3_AS"/>
</dbReference>